<proteinExistence type="predicted"/>
<dbReference type="InterPro" id="IPR018717">
    <property type="entry name" value="DUF2241"/>
</dbReference>
<dbReference type="InterPro" id="IPR045865">
    <property type="entry name" value="ACT-like_dom_sf"/>
</dbReference>
<dbReference type="PANTHER" id="PTHR39199">
    <property type="entry name" value="BLR5128 PROTEIN"/>
    <property type="match status" value="1"/>
</dbReference>
<feature type="domain" description="DUF2241" evidence="1">
    <location>
        <begin position="2"/>
        <end position="69"/>
    </location>
</feature>
<evidence type="ECO:0000259" key="1">
    <source>
        <dbReference type="Pfam" id="PF10000"/>
    </source>
</evidence>
<dbReference type="RefSeq" id="WP_378413592.1">
    <property type="nucleotide sequence ID" value="NZ_JBHSFO010000001.1"/>
</dbReference>
<organism evidence="2 3">
    <name type="scientific">Rhodococcus kronopolitis</name>
    <dbReference type="NCBI Taxonomy" id="1460226"/>
    <lineage>
        <taxon>Bacteria</taxon>
        <taxon>Bacillati</taxon>
        <taxon>Actinomycetota</taxon>
        <taxon>Actinomycetes</taxon>
        <taxon>Mycobacteriales</taxon>
        <taxon>Nocardiaceae</taxon>
        <taxon>Rhodococcus</taxon>
    </lineage>
</organism>
<evidence type="ECO:0000313" key="2">
    <source>
        <dbReference type="EMBL" id="MFC4602449.1"/>
    </source>
</evidence>
<dbReference type="PANTHER" id="PTHR39199:SF1">
    <property type="entry name" value="BLR5128 PROTEIN"/>
    <property type="match status" value="1"/>
</dbReference>
<sequence>MTGERNIDVLLAAMDPVRREGTFVFVFVADPSGTDGVTAAATVAEEGGLSLVVTKREADIRGWTYDFEAGWITLQVHSALDAVGLTAAVSGRLADLGISCNVIAGYHHDHLLVPVGDVPRALDALRALAREHGDPSPRRHA</sequence>
<protein>
    <submittedName>
        <fullName evidence="2">ACT domain-containing protein</fullName>
    </submittedName>
</protein>
<dbReference type="Proteomes" id="UP001595914">
    <property type="component" value="Unassembled WGS sequence"/>
</dbReference>
<name>A0ABV9FMI7_9NOCA</name>
<evidence type="ECO:0000313" key="3">
    <source>
        <dbReference type="Proteomes" id="UP001595914"/>
    </source>
</evidence>
<gene>
    <name evidence="2" type="ORF">ACFO6S_01960</name>
</gene>
<dbReference type="SUPFAM" id="SSF55021">
    <property type="entry name" value="ACT-like"/>
    <property type="match status" value="2"/>
</dbReference>
<accession>A0ABV9FMI7</accession>
<dbReference type="Pfam" id="PF10000">
    <property type="entry name" value="ACT_3"/>
    <property type="match status" value="1"/>
</dbReference>
<dbReference type="EMBL" id="JBHSFO010000001">
    <property type="protein sequence ID" value="MFC4602449.1"/>
    <property type="molecule type" value="Genomic_DNA"/>
</dbReference>
<dbReference type="Gene3D" id="3.30.2130.10">
    <property type="entry name" value="VC0802-like"/>
    <property type="match status" value="1"/>
</dbReference>
<keyword evidence="3" id="KW-1185">Reference proteome</keyword>
<reference evidence="3" key="1">
    <citation type="journal article" date="2019" name="Int. J. Syst. Evol. Microbiol.">
        <title>The Global Catalogue of Microorganisms (GCM) 10K type strain sequencing project: providing services to taxonomists for standard genome sequencing and annotation.</title>
        <authorList>
            <consortium name="The Broad Institute Genomics Platform"/>
            <consortium name="The Broad Institute Genome Sequencing Center for Infectious Disease"/>
            <person name="Wu L."/>
            <person name="Ma J."/>
        </authorList>
    </citation>
    <scope>NUCLEOTIDE SEQUENCE [LARGE SCALE GENOMIC DNA]</scope>
    <source>
        <strain evidence="3">CCUG 54520</strain>
    </source>
</reference>
<comment type="caution">
    <text evidence="2">The sequence shown here is derived from an EMBL/GenBank/DDBJ whole genome shotgun (WGS) entry which is preliminary data.</text>
</comment>